<gene>
    <name evidence="1" type="ORF">UU12_C0032G0013</name>
</gene>
<protein>
    <submittedName>
        <fullName evidence="1">Uncharacterized protein</fullName>
    </submittedName>
</protein>
<organism evidence="1 2">
    <name type="scientific">Candidatus Woesebacteria bacterium GW2011_GWA2_40_7b</name>
    <dbReference type="NCBI Taxonomy" id="1618563"/>
    <lineage>
        <taxon>Bacteria</taxon>
        <taxon>Candidatus Woeseibacteriota</taxon>
    </lineage>
</organism>
<evidence type="ECO:0000313" key="2">
    <source>
        <dbReference type="Proteomes" id="UP000034562"/>
    </source>
</evidence>
<proteinExistence type="predicted"/>
<dbReference type="Proteomes" id="UP000034562">
    <property type="component" value="Unassembled WGS sequence"/>
</dbReference>
<comment type="caution">
    <text evidence="1">The sequence shown here is derived from an EMBL/GenBank/DDBJ whole genome shotgun (WGS) entry which is preliminary data.</text>
</comment>
<sequence>GRCDNICPLKQDLLTQLSAKPEIARLHSHGTPAELWCLSKEDIKSLESQPALMASWGCSVGNFHNYERDSFPLAFINGKDLGLSFIGKLHSEDIDTSGEGINFVNSDIYLFENWNKGDYIGKAFLDMEQSFTNKTFPPGDEQHPTSFSVNLYRVSGPLQRIIIGSPFVYQQTVSPAERRRAETIVPAEDVIPRAPAPNK</sequence>
<name>A0A0G0W409_9BACT</name>
<evidence type="ECO:0000313" key="1">
    <source>
        <dbReference type="EMBL" id="KKR70012.1"/>
    </source>
</evidence>
<dbReference type="AlphaFoldDB" id="A0A0G0W409"/>
<accession>A0A0G0W409</accession>
<feature type="non-terminal residue" evidence="1">
    <location>
        <position position="1"/>
    </location>
</feature>
<reference evidence="1 2" key="1">
    <citation type="journal article" date="2015" name="Nature">
        <title>rRNA introns, odd ribosomes, and small enigmatic genomes across a large radiation of phyla.</title>
        <authorList>
            <person name="Brown C.T."/>
            <person name="Hug L.A."/>
            <person name="Thomas B.C."/>
            <person name="Sharon I."/>
            <person name="Castelle C.J."/>
            <person name="Singh A."/>
            <person name="Wilkins M.J."/>
            <person name="Williams K.H."/>
            <person name="Banfield J.F."/>
        </authorList>
    </citation>
    <scope>NUCLEOTIDE SEQUENCE [LARGE SCALE GENOMIC DNA]</scope>
</reference>
<dbReference type="EMBL" id="LBZK01000032">
    <property type="protein sequence ID" value="KKR70012.1"/>
    <property type="molecule type" value="Genomic_DNA"/>
</dbReference>